<dbReference type="EMBL" id="VJEZ01000011">
    <property type="protein sequence ID" value="MWZ40518.1"/>
    <property type="molecule type" value="Genomic_DNA"/>
</dbReference>
<dbReference type="NCBIfam" id="TIGR01730">
    <property type="entry name" value="RND_mfp"/>
    <property type="match status" value="1"/>
</dbReference>
<evidence type="ECO:0000259" key="9">
    <source>
        <dbReference type="Pfam" id="PF25917"/>
    </source>
</evidence>
<dbReference type="Gene3D" id="2.40.30.170">
    <property type="match status" value="1"/>
</dbReference>
<dbReference type="Pfam" id="PF25876">
    <property type="entry name" value="HH_MFP_RND"/>
    <property type="match status" value="1"/>
</dbReference>
<keyword evidence="5 7" id="KW-0472">Membrane</keyword>
<dbReference type="InterPro" id="IPR006143">
    <property type="entry name" value="RND_pump_MFP"/>
</dbReference>
<evidence type="ECO:0000259" key="8">
    <source>
        <dbReference type="Pfam" id="PF25876"/>
    </source>
</evidence>
<dbReference type="InterPro" id="IPR058624">
    <property type="entry name" value="MdtA-like_HH"/>
</dbReference>
<dbReference type="GO" id="GO:0016020">
    <property type="term" value="C:membrane"/>
    <property type="evidence" value="ECO:0007669"/>
    <property type="project" value="InterPro"/>
</dbReference>
<evidence type="ECO:0000256" key="7">
    <source>
        <dbReference type="SAM" id="Phobius"/>
    </source>
</evidence>
<sequence>MSNKNTKSIISIIIILFALFSLYAMWQYYLYSPWTRDGRIRAKIITIAPDVSGFVTNMYVSDNQKVKKGQLIFTIDDQRYAATLEGKEAELKHAMIEWQLAEKQYLRRIRLGRDDSISREELDDYAMQEKLRKADLEKAKAEAELAKINLDRTKIYAPADGTINNIDLRQGNYVASSKPVMSLVKAGSFYVTGYFEETKLPHIKIGDKAKIILMSGGEPLYGHVISIGKAVADNNTDVNNQLLPKVQQTYDWVRLSKRIPVDIALDKVPSNIELVSGMNATVTIK</sequence>
<dbReference type="InterPro" id="IPR050393">
    <property type="entry name" value="MFP_Efflux_Pump"/>
</dbReference>
<evidence type="ECO:0000313" key="11">
    <source>
        <dbReference type="EMBL" id="MWZ40518.1"/>
    </source>
</evidence>
<feature type="domain" description="p-hydroxybenzoic acid efflux pump subunit AaeA-like beta-barrel" evidence="10">
    <location>
        <begin position="188"/>
        <end position="284"/>
    </location>
</feature>
<evidence type="ECO:0000256" key="1">
    <source>
        <dbReference type="ARBA" id="ARBA00004167"/>
    </source>
</evidence>
<reference evidence="11 12" key="1">
    <citation type="submission" date="2019-06" db="EMBL/GenBank/DDBJ databases">
        <title>Phylogeography and genetic diversity of Francisella tularensis subsp. holarctica in France (1947-2018).</title>
        <authorList>
            <person name="Kevin M."/>
            <person name="Madani N."/>
            <person name="Maurin M."/>
        </authorList>
    </citation>
    <scope>NUCLEOTIDE SEQUENCE [LARGE SCALE GENOMIC DNA]</scope>
    <source>
        <strain evidence="11 12">ATCC 15482</strain>
    </source>
</reference>
<comment type="similarity">
    <text evidence="2">Belongs to the membrane fusion protein (MFP) (TC 8.A.1) family.</text>
</comment>
<feature type="transmembrane region" description="Helical" evidence="7">
    <location>
        <begin position="12"/>
        <end position="31"/>
    </location>
</feature>
<evidence type="ECO:0000256" key="2">
    <source>
        <dbReference type="ARBA" id="ARBA00009477"/>
    </source>
</evidence>
<dbReference type="PANTHER" id="PTHR30367:SF1">
    <property type="entry name" value="MULTIDRUG RESISTANCE PROTEIN MDTN"/>
    <property type="match status" value="1"/>
</dbReference>
<feature type="domain" description="Multidrug resistance protein MdtA-like alpha-helical hairpin" evidence="8">
    <location>
        <begin position="87"/>
        <end position="153"/>
    </location>
</feature>
<dbReference type="RefSeq" id="WP_003038884.1">
    <property type="nucleotide sequence ID" value="NZ_VJEZ01000011.1"/>
</dbReference>
<evidence type="ECO:0000256" key="3">
    <source>
        <dbReference type="ARBA" id="ARBA00022692"/>
    </source>
</evidence>
<dbReference type="SUPFAM" id="SSF111369">
    <property type="entry name" value="HlyD-like secretion proteins"/>
    <property type="match status" value="1"/>
</dbReference>
<keyword evidence="6" id="KW-0175">Coiled coil</keyword>
<dbReference type="Pfam" id="PF25963">
    <property type="entry name" value="Beta-barrel_AAEA"/>
    <property type="match status" value="1"/>
</dbReference>
<accession>A0A6I4RTE2</accession>
<dbReference type="Gene3D" id="2.40.50.100">
    <property type="match status" value="1"/>
</dbReference>
<evidence type="ECO:0000259" key="10">
    <source>
        <dbReference type="Pfam" id="PF25963"/>
    </source>
</evidence>
<dbReference type="GO" id="GO:0022857">
    <property type="term" value="F:transmembrane transporter activity"/>
    <property type="evidence" value="ECO:0007669"/>
    <property type="project" value="InterPro"/>
</dbReference>
<comment type="subcellular location">
    <subcellularLocation>
        <location evidence="1">Membrane</location>
        <topology evidence="1">Single-pass membrane protein</topology>
    </subcellularLocation>
</comment>
<feature type="domain" description="Multidrug resistance protein MdtA-like barrel-sandwich hybrid" evidence="9">
    <location>
        <begin position="44"/>
        <end position="182"/>
    </location>
</feature>
<dbReference type="Pfam" id="PF25917">
    <property type="entry name" value="BSH_RND"/>
    <property type="match status" value="1"/>
</dbReference>
<keyword evidence="3 7" id="KW-0812">Transmembrane</keyword>
<proteinExistence type="inferred from homology"/>
<protein>
    <submittedName>
        <fullName evidence="11">HlyD family secretion protein</fullName>
    </submittedName>
</protein>
<evidence type="ECO:0000256" key="6">
    <source>
        <dbReference type="SAM" id="Coils"/>
    </source>
</evidence>
<dbReference type="AlphaFoldDB" id="A0A6I4RTE2"/>
<gene>
    <name evidence="11" type="ORF">FNC33_08220</name>
</gene>
<evidence type="ECO:0000256" key="5">
    <source>
        <dbReference type="ARBA" id="ARBA00023136"/>
    </source>
</evidence>
<evidence type="ECO:0000256" key="4">
    <source>
        <dbReference type="ARBA" id="ARBA00022989"/>
    </source>
</evidence>
<dbReference type="InterPro" id="IPR058625">
    <property type="entry name" value="MdtA-like_BSH"/>
</dbReference>
<dbReference type="Proteomes" id="UP000469081">
    <property type="component" value="Unassembled WGS sequence"/>
</dbReference>
<dbReference type="PANTHER" id="PTHR30367">
    <property type="entry name" value="P-HYDROXYBENZOIC ACID EFFLUX PUMP SUBUNIT AAEA-RELATED"/>
    <property type="match status" value="1"/>
</dbReference>
<keyword evidence="4 7" id="KW-1133">Transmembrane helix</keyword>
<dbReference type="SMR" id="A0A6I4RTE2"/>
<comment type="caution">
    <text evidence="11">The sequence shown here is derived from an EMBL/GenBank/DDBJ whole genome shotgun (WGS) entry which is preliminary data.</text>
</comment>
<evidence type="ECO:0000313" key="12">
    <source>
        <dbReference type="Proteomes" id="UP000469081"/>
    </source>
</evidence>
<name>A0A6I4RTE2_FRATU</name>
<organism evidence="11 12">
    <name type="scientific">Francisella tularensis</name>
    <dbReference type="NCBI Taxonomy" id="263"/>
    <lineage>
        <taxon>Bacteria</taxon>
        <taxon>Pseudomonadati</taxon>
        <taxon>Pseudomonadota</taxon>
        <taxon>Gammaproteobacteria</taxon>
        <taxon>Thiotrichales</taxon>
        <taxon>Francisellaceae</taxon>
        <taxon>Francisella</taxon>
    </lineage>
</organism>
<feature type="coiled-coil region" evidence="6">
    <location>
        <begin position="126"/>
        <end position="153"/>
    </location>
</feature>
<dbReference type="InterPro" id="IPR058634">
    <property type="entry name" value="AaeA-lik-b-barrel"/>
</dbReference>